<dbReference type="PANTHER" id="PTHR35750:SF1">
    <property type="entry name" value="PHOSPHOLIPID HYDROPEROXIDE GLUTATHIONE PEROXIDASE"/>
    <property type="match status" value="1"/>
</dbReference>
<dbReference type="EMBL" id="JACGCM010002568">
    <property type="protein sequence ID" value="KAF6138573.1"/>
    <property type="molecule type" value="Genomic_DNA"/>
</dbReference>
<protein>
    <submittedName>
        <fullName evidence="2">Uncharacterized protein</fullName>
    </submittedName>
</protein>
<feature type="region of interest" description="Disordered" evidence="1">
    <location>
        <begin position="12"/>
        <end position="59"/>
    </location>
</feature>
<name>A0A7J7L7K6_9MAGN</name>
<dbReference type="AlphaFoldDB" id="A0A7J7L7K6"/>
<dbReference type="OrthoDB" id="550279at2759"/>
<organism evidence="2 3">
    <name type="scientific">Kingdonia uniflora</name>
    <dbReference type="NCBI Taxonomy" id="39325"/>
    <lineage>
        <taxon>Eukaryota</taxon>
        <taxon>Viridiplantae</taxon>
        <taxon>Streptophyta</taxon>
        <taxon>Embryophyta</taxon>
        <taxon>Tracheophyta</taxon>
        <taxon>Spermatophyta</taxon>
        <taxon>Magnoliopsida</taxon>
        <taxon>Ranunculales</taxon>
        <taxon>Circaeasteraceae</taxon>
        <taxon>Kingdonia</taxon>
    </lineage>
</organism>
<evidence type="ECO:0000313" key="2">
    <source>
        <dbReference type="EMBL" id="KAF6138573.1"/>
    </source>
</evidence>
<sequence length="89" mass="9988">MRFLRRIAGIFGFGKDEPHEENEDDHHRSQQHNNHHNRGVDKGETRRPTQGFSVQVPIPVDRAPLGPVIAPSNFGDGGVQVHLQQHPSV</sequence>
<dbReference type="PANTHER" id="PTHR35750">
    <property type="entry name" value="PHOSPHOLIPID HYDROPEROXIDE GLUTATHIONE PEROXIDASE"/>
    <property type="match status" value="1"/>
</dbReference>
<evidence type="ECO:0000313" key="3">
    <source>
        <dbReference type="Proteomes" id="UP000541444"/>
    </source>
</evidence>
<comment type="caution">
    <text evidence="2">The sequence shown here is derived from an EMBL/GenBank/DDBJ whole genome shotgun (WGS) entry which is preliminary data.</text>
</comment>
<keyword evidence="3" id="KW-1185">Reference proteome</keyword>
<gene>
    <name evidence="2" type="ORF">GIB67_032467</name>
</gene>
<accession>A0A7J7L7K6</accession>
<feature type="compositionally biased region" description="Basic and acidic residues" evidence="1">
    <location>
        <begin position="14"/>
        <end position="28"/>
    </location>
</feature>
<dbReference type="Proteomes" id="UP000541444">
    <property type="component" value="Unassembled WGS sequence"/>
</dbReference>
<feature type="compositionally biased region" description="Basic and acidic residues" evidence="1">
    <location>
        <begin position="38"/>
        <end position="47"/>
    </location>
</feature>
<reference evidence="2 3" key="1">
    <citation type="journal article" date="2020" name="IScience">
        <title>Genome Sequencing of the Endangered Kingdonia uniflora (Circaeasteraceae, Ranunculales) Reveals Potential Mechanisms of Evolutionary Specialization.</title>
        <authorList>
            <person name="Sun Y."/>
            <person name="Deng T."/>
            <person name="Zhang A."/>
            <person name="Moore M.J."/>
            <person name="Landis J.B."/>
            <person name="Lin N."/>
            <person name="Zhang H."/>
            <person name="Zhang X."/>
            <person name="Huang J."/>
            <person name="Zhang X."/>
            <person name="Sun H."/>
            <person name="Wang H."/>
        </authorList>
    </citation>
    <scope>NUCLEOTIDE SEQUENCE [LARGE SCALE GENOMIC DNA]</scope>
    <source>
        <strain evidence="2">TB1705</strain>
        <tissue evidence="2">Leaf</tissue>
    </source>
</reference>
<evidence type="ECO:0000256" key="1">
    <source>
        <dbReference type="SAM" id="MobiDB-lite"/>
    </source>
</evidence>
<proteinExistence type="predicted"/>